<dbReference type="AlphaFoldDB" id="A0A5B0PUU4"/>
<comment type="caution">
    <text evidence="2">The sequence shown here is derived from an EMBL/GenBank/DDBJ whole genome shotgun (WGS) entry which is preliminary data.</text>
</comment>
<gene>
    <name evidence="2" type="ORF">PGT21_024452</name>
    <name evidence="1" type="ORF">PGTUg99_023993</name>
</gene>
<dbReference type="Proteomes" id="UP000324748">
    <property type="component" value="Unassembled WGS sequence"/>
</dbReference>
<evidence type="ECO:0000313" key="3">
    <source>
        <dbReference type="Proteomes" id="UP000324748"/>
    </source>
</evidence>
<evidence type="ECO:0000313" key="4">
    <source>
        <dbReference type="Proteomes" id="UP000325313"/>
    </source>
</evidence>
<dbReference type="EMBL" id="VDEP01000505">
    <property type="protein sequence ID" value="KAA1068465.1"/>
    <property type="molecule type" value="Genomic_DNA"/>
</dbReference>
<dbReference type="EMBL" id="VSWC01000041">
    <property type="protein sequence ID" value="KAA1104464.1"/>
    <property type="molecule type" value="Genomic_DNA"/>
</dbReference>
<sequence>MLPKFKKLLKSVDYLHIKALNKLKIKGLTSNDMRKGLFEWALNSIMNPKIGIPLIGTIKLNKDIAPWYDQEYKDFIFFEEHQLKMLRYFSKDQTNENLLKLSVLMVATWYHHTHPKEYISLSKIASVENAHFQQ</sequence>
<accession>A0A5B0PUU4</accession>
<reference evidence="3 4" key="1">
    <citation type="submission" date="2019-05" db="EMBL/GenBank/DDBJ databases">
        <title>Emergence of the Ug99 lineage of the wheat stem rust pathogen through somatic hybridization.</title>
        <authorList>
            <person name="Li F."/>
            <person name="Upadhyaya N.M."/>
            <person name="Sperschneider J."/>
            <person name="Matny O."/>
            <person name="Nguyen-Phuc H."/>
            <person name="Mago R."/>
            <person name="Raley C."/>
            <person name="Miller M.E."/>
            <person name="Silverstein K.A.T."/>
            <person name="Henningsen E."/>
            <person name="Hirsch C.D."/>
            <person name="Visser B."/>
            <person name="Pretorius Z.A."/>
            <person name="Steffenson B.J."/>
            <person name="Schwessinger B."/>
            <person name="Dodds P.N."/>
            <person name="Figueroa M."/>
        </authorList>
    </citation>
    <scope>NUCLEOTIDE SEQUENCE [LARGE SCALE GENOMIC DNA]</scope>
    <source>
        <strain evidence="2">21-0</strain>
        <strain evidence="1 4">Ug99</strain>
    </source>
</reference>
<protein>
    <submittedName>
        <fullName evidence="2">Uncharacterized protein</fullName>
    </submittedName>
</protein>
<organism evidence="2 3">
    <name type="scientific">Puccinia graminis f. sp. tritici</name>
    <dbReference type="NCBI Taxonomy" id="56615"/>
    <lineage>
        <taxon>Eukaryota</taxon>
        <taxon>Fungi</taxon>
        <taxon>Dikarya</taxon>
        <taxon>Basidiomycota</taxon>
        <taxon>Pucciniomycotina</taxon>
        <taxon>Pucciniomycetes</taxon>
        <taxon>Pucciniales</taxon>
        <taxon>Pucciniaceae</taxon>
        <taxon>Puccinia</taxon>
    </lineage>
</organism>
<evidence type="ECO:0000313" key="2">
    <source>
        <dbReference type="EMBL" id="KAA1104464.1"/>
    </source>
</evidence>
<dbReference type="Proteomes" id="UP000325313">
    <property type="component" value="Unassembled WGS sequence"/>
</dbReference>
<proteinExistence type="predicted"/>
<keyword evidence="3" id="KW-1185">Reference proteome</keyword>
<evidence type="ECO:0000313" key="1">
    <source>
        <dbReference type="EMBL" id="KAA1068465.1"/>
    </source>
</evidence>
<name>A0A5B0PUU4_PUCGR</name>